<gene>
    <name evidence="2" type="ORF">EST38_g11469</name>
</gene>
<comment type="caution">
    <text evidence="2">The sequence shown here is derived from an EMBL/GenBank/DDBJ whole genome shotgun (WGS) entry which is preliminary data.</text>
</comment>
<keyword evidence="1" id="KW-0472">Membrane</keyword>
<reference evidence="2 3" key="1">
    <citation type="submission" date="2019-01" db="EMBL/GenBank/DDBJ databases">
        <title>Draft genome sequence of Psathyrella aberdarensis IHI B618.</title>
        <authorList>
            <person name="Buettner E."/>
            <person name="Kellner H."/>
        </authorList>
    </citation>
    <scope>NUCLEOTIDE SEQUENCE [LARGE SCALE GENOMIC DNA]</scope>
    <source>
        <strain evidence="2 3">IHI B618</strain>
    </source>
</reference>
<organism evidence="2 3">
    <name type="scientific">Candolleomyces aberdarensis</name>
    <dbReference type="NCBI Taxonomy" id="2316362"/>
    <lineage>
        <taxon>Eukaryota</taxon>
        <taxon>Fungi</taxon>
        <taxon>Dikarya</taxon>
        <taxon>Basidiomycota</taxon>
        <taxon>Agaricomycotina</taxon>
        <taxon>Agaricomycetes</taxon>
        <taxon>Agaricomycetidae</taxon>
        <taxon>Agaricales</taxon>
        <taxon>Agaricineae</taxon>
        <taxon>Psathyrellaceae</taxon>
        <taxon>Candolleomyces</taxon>
    </lineage>
</organism>
<keyword evidence="1" id="KW-1133">Transmembrane helix</keyword>
<dbReference type="AlphaFoldDB" id="A0A4Q2D4T1"/>
<name>A0A4Q2D4T1_9AGAR</name>
<protein>
    <submittedName>
        <fullName evidence="2">Uncharacterized protein</fullName>
    </submittedName>
</protein>
<sequence length="133" mass="15491">METLYLGTLRTTTTTLLLLLHLVPLLFALLFPLLLLPPTEEDPYPHLFSVGETEDYTEHRHLAVYLSTFDIRRPSFILIEELEHLRYTITGADERKGVRLSARQRSLLFLFCCTRWPFVKDDAPLQLAHRDPV</sequence>
<keyword evidence="1" id="KW-0812">Transmembrane</keyword>
<dbReference type="Proteomes" id="UP000290288">
    <property type="component" value="Unassembled WGS sequence"/>
</dbReference>
<dbReference type="EMBL" id="SDEE01000710">
    <property type="protein sequence ID" value="RXW14383.1"/>
    <property type="molecule type" value="Genomic_DNA"/>
</dbReference>
<evidence type="ECO:0000256" key="1">
    <source>
        <dbReference type="SAM" id="Phobius"/>
    </source>
</evidence>
<feature type="transmembrane region" description="Helical" evidence="1">
    <location>
        <begin position="16"/>
        <end position="36"/>
    </location>
</feature>
<evidence type="ECO:0000313" key="2">
    <source>
        <dbReference type="EMBL" id="RXW14383.1"/>
    </source>
</evidence>
<keyword evidence="3" id="KW-1185">Reference proteome</keyword>
<accession>A0A4Q2D4T1</accession>
<evidence type="ECO:0000313" key="3">
    <source>
        <dbReference type="Proteomes" id="UP000290288"/>
    </source>
</evidence>
<proteinExistence type="predicted"/>